<dbReference type="PANTHER" id="PTHR32063">
    <property type="match status" value="1"/>
</dbReference>
<keyword evidence="7 9" id="KW-1133">Transmembrane helix</keyword>
<feature type="transmembrane region" description="Helical" evidence="9">
    <location>
        <begin position="12"/>
        <end position="33"/>
    </location>
</feature>
<comment type="caution">
    <text evidence="11">The sequence shown here is derived from an EMBL/GenBank/DDBJ whole genome shotgun (WGS) entry which is preliminary data.</text>
</comment>
<dbReference type="GO" id="GO:0009636">
    <property type="term" value="P:response to toxic substance"/>
    <property type="evidence" value="ECO:0007669"/>
    <property type="project" value="UniProtKB-ARBA"/>
</dbReference>
<dbReference type="GO" id="GO:0005886">
    <property type="term" value="C:plasma membrane"/>
    <property type="evidence" value="ECO:0007669"/>
    <property type="project" value="UniProtKB-SubCell"/>
</dbReference>
<accession>A0A074KVL0</accession>
<feature type="transmembrane region" description="Helical" evidence="9">
    <location>
        <begin position="974"/>
        <end position="995"/>
    </location>
</feature>
<proteinExistence type="inferred from homology"/>
<feature type="transmembrane region" description="Helical" evidence="9">
    <location>
        <begin position="443"/>
        <end position="466"/>
    </location>
</feature>
<dbReference type="eggNOG" id="COG0841">
    <property type="taxonomic scope" value="Bacteria"/>
</dbReference>
<dbReference type="PROSITE" id="PS50156">
    <property type="entry name" value="SSD"/>
    <property type="match status" value="1"/>
</dbReference>
<feature type="transmembrane region" description="Helical" evidence="9">
    <location>
        <begin position="903"/>
        <end position="924"/>
    </location>
</feature>
<dbReference type="SUPFAM" id="SSF82693">
    <property type="entry name" value="Multidrug efflux transporter AcrB pore domain, PN1, PN2, PC1 and PC2 subdomains"/>
    <property type="match status" value="4"/>
</dbReference>
<feature type="transmembrane region" description="Helical" evidence="9">
    <location>
        <begin position="1007"/>
        <end position="1033"/>
    </location>
</feature>
<dbReference type="Gene3D" id="3.30.70.1320">
    <property type="entry name" value="Multidrug efflux transporter AcrB pore domain like"/>
    <property type="match status" value="1"/>
</dbReference>
<dbReference type="NCBIfam" id="TIGR00915">
    <property type="entry name" value="2A0602"/>
    <property type="match status" value="1"/>
</dbReference>
<evidence type="ECO:0000259" key="10">
    <source>
        <dbReference type="PROSITE" id="PS50156"/>
    </source>
</evidence>
<dbReference type="InterPro" id="IPR027463">
    <property type="entry name" value="AcrB_DN_DC_subdom"/>
</dbReference>
<keyword evidence="3" id="KW-0813">Transport</keyword>
<dbReference type="SUPFAM" id="SSF82866">
    <property type="entry name" value="Multidrug efflux transporter AcrB transmembrane domain"/>
    <property type="match status" value="2"/>
</dbReference>
<keyword evidence="4" id="KW-1003">Cell membrane</keyword>
<dbReference type="STRING" id="1048983.EL17_15330"/>
<dbReference type="GO" id="GO:0015562">
    <property type="term" value="F:efflux transmembrane transporter activity"/>
    <property type="evidence" value="ECO:0007669"/>
    <property type="project" value="InterPro"/>
</dbReference>
<dbReference type="Proteomes" id="UP000027821">
    <property type="component" value="Unassembled WGS sequence"/>
</dbReference>
<dbReference type="PRINTS" id="PR00702">
    <property type="entry name" value="ACRIFLAVINRP"/>
</dbReference>
<dbReference type="InterPro" id="IPR004764">
    <property type="entry name" value="MdtF-like"/>
</dbReference>
<comment type="subcellular location">
    <subcellularLocation>
        <location evidence="1">Cell inner membrane</location>
        <topology evidence="1">Multi-pass membrane protein</topology>
    </subcellularLocation>
</comment>
<dbReference type="Pfam" id="PF00873">
    <property type="entry name" value="ACR_tran"/>
    <property type="match status" value="1"/>
</dbReference>
<dbReference type="InterPro" id="IPR001036">
    <property type="entry name" value="Acrflvin-R"/>
</dbReference>
<keyword evidence="6 9" id="KW-0812">Transmembrane</keyword>
<gene>
    <name evidence="11" type="ORF">EL17_15330</name>
</gene>
<feature type="transmembrane region" description="Helical" evidence="9">
    <location>
        <begin position="368"/>
        <end position="390"/>
    </location>
</feature>
<keyword evidence="12" id="KW-1185">Reference proteome</keyword>
<dbReference type="RefSeq" id="WP_035076153.1">
    <property type="nucleotide sequence ID" value="NZ_JMIH01000023.1"/>
</dbReference>
<evidence type="ECO:0000313" key="11">
    <source>
        <dbReference type="EMBL" id="KEO72984.1"/>
    </source>
</evidence>
<evidence type="ECO:0000256" key="2">
    <source>
        <dbReference type="ARBA" id="ARBA00010942"/>
    </source>
</evidence>
<evidence type="ECO:0000256" key="3">
    <source>
        <dbReference type="ARBA" id="ARBA00022448"/>
    </source>
</evidence>
<feature type="transmembrane region" description="Helical" evidence="9">
    <location>
        <begin position="396"/>
        <end position="422"/>
    </location>
</feature>
<evidence type="ECO:0000256" key="4">
    <source>
        <dbReference type="ARBA" id="ARBA00022475"/>
    </source>
</evidence>
<feature type="transmembrane region" description="Helical" evidence="9">
    <location>
        <begin position="472"/>
        <end position="499"/>
    </location>
</feature>
<reference evidence="11 12" key="1">
    <citation type="submission" date="2014-04" db="EMBL/GenBank/DDBJ databases">
        <title>Characterization and application of a salt tolerant electro-active bacterium.</title>
        <authorList>
            <person name="Yang L."/>
            <person name="Wei S."/>
            <person name="Tay Q.X.M."/>
        </authorList>
    </citation>
    <scope>NUCLEOTIDE SEQUENCE [LARGE SCALE GENOMIC DNA]</scope>
    <source>
        <strain evidence="11 12">LY1</strain>
    </source>
</reference>
<dbReference type="SUPFAM" id="SSF82714">
    <property type="entry name" value="Multidrug efflux transporter AcrB TolC docking domain, DN and DC subdomains"/>
    <property type="match status" value="2"/>
</dbReference>
<dbReference type="GO" id="GO:0042910">
    <property type="term" value="F:xenobiotic transmembrane transporter activity"/>
    <property type="evidence" value="ECO:0007669"/>
    <property type="project" value="TreeGrafter"/>
</dbReference>
<feature type="domain" description="SSD" evidence="10">
    <location>
        <begin position="333"/>
        <end position="497"/>
    </location>
</feature>
<dbReference type="OrthoDB" id="9758234at2"/>
<name>A0A074KVL0_9BACT</name>
<protein>
    <submittedName>
        <fullName evidence="11">RND transporter</fullName>
    </submittedName>
</protein>
<dbReference type="AlphaFoldDB" id="A0A074KVL0"/>
<evidence type="ECO:0000256" key="1">
    <source>
        <dbReference type="ARBA" id="ARBA00004429"/>
    </source>
</evidence>
<feature type="transmembrane region" description="Helical" evidence="9">
    <location>
        <begin position="877"/>
        <end position="896"/>
    </location>
</feature>
<dbReference type="Gene3D" id="3.30.70.1440">
    <property type="entry name" value="Multidrug efflux transporter AcrB pore domain"/>
    <property type="match status" value="1"/>
</dbReference>
<dbReference type="EMBL" id="JMIH01000023">
    <property type="protein sequence ID" value="KEO72984.1"/>
    <property type="molecule type" value="Genomic_DNA"/>
</dbReference>
<evidence type="ECO:0000256" key="5">
    <source>
        <dbReference type="ARBA" id="ARBA00022519"/>
    </source>
</evidence>
<dbReference type="Gene3D" id="3.30.2090.10">
    <property type="entry name" value="Multidrug efflux transporter AcrB TolC docking domain, DN and DC subdomains"/>
    <property type="match status" value="2"/>
</dbReference>
<dbReference type="InterPro" id="IPR000731">
    <property type="entry name" value="SSD"/>
</dbReference>
<evidence type="ECO:0000313" key="12">
    <source>
        <dbReference type="Proteomes" id="UP000027821"/>
    </source>
</evidence>
<dbReference type="FunFam" id="1.20.1640.10:FF:000001">
    <property type="entry name" value="Efflux pump membrane transporter"/>
    <property type="match status" value="1"/>
</dbReference>
<dbReference type="Gene3D" id="1.20.1640.10">
    <property type="entry name" value="Multidrug efflux transporter AcrB transmembrane domain"/>
    <property type="match status" value="2"/>
</dbReference>
<feature type="transmembrane region" description="Helical" evidence="9">
    <location>
        <begin position="342"/>
        <end position="361"/>
    </location>
</feature>
<dbReference type="FunFam" id="3.30.70.1430:FF:000001">
    <property type="entry name" value="Efflux pump membrane transporter"/>
    <property type="match status" value="1"/>
</dbReference>
<keyword evidence="8 9" id="KW-0472">Membrane</keyword>
<sequence length="1058" mass="115833">MIAETFIKRPNSAIVVSIFILLLGILAIVDLPVSQYPQITPPVIQVSAMYTGADAETIEQTVTTILEREINGTPGMDYMESTSSSEGSMTINITFEIGTDIDVAAVEVQNRISVAEPLLPEEVRRLGITIRKRDPSLLMIVSLISPEGTHGIDFLSNYTNIFVKDELLRVEGVGDIFARAEDFSMRIWLKPDRLAQLGITASEVVSALADQNIQVAAGRVGAPPQAGYQAFEYSLFTDGRLETVEEFEQVILKADDQSNALVYLRDVARVELGRFDYAQNNFTDGHPAAYLIVYQTPGSNILDTDTGIRETMDRLAQNFPTDLEYVIPFESVSVVENSIGEVIKTLFIALALVSVVVFFFLQNWRAALIPILIIPVSIVGTFAVFVPLGFTINTLTLFGFVLAIGIVVDDAIVVVEATMAIMQKENIKAKEAVVKAMREISGPVIAMSLITAAVFVPVGFIPGIMGRLYQQFAMAIAVSGLISGFVALSLTPALCALLLKPTEVNEKSKGLNKLFYKFNGWFDRMTEKYIKKVKWSFGHPLYFVIGLVLLCVVSFFLFQLKPSGFVPTEDEGRLFVTYELPEGASTARSLETIHKLMAILEDQEEVGHFSAVTGLNAVNFATKSNSGTVFTQLKPWEERGGDGQDAFSVRDRLEKILAEELPEAEVVIIAPPALPGLGSVSGFTFILQELQSGGDIQDFEENLQAFVKEANQHENIGNAFSFFSASTPAYKFNLDRERTSRQGLNISEAYRTLQILLGSFYVNDFVLYGRSFRVMVQADSTYRESPERINQFFLRNPQGGLTPLSSLSEVELIETAPLIYHFNLFRSATVSGEAAEGSSSGESIAALQDLADEILPAGYGYEFAGLSREEVRSSGEIYLIFGLSIVFVFLCLTALYESWSVPFSVLLAVPTGVFGSIVALLLFPQLENNVYAQIGLLVMVGLAAKDSILIVEFAKERVDNGMPIKKAAKEAARLRLRPIIMTSMTFMLGVLPLAFASGAGALARQTIGVTVLGGMIGVTCLVIFLVPVLFVLISRRAYSKEELEALKIKANEGKSNDG</sequence>
<dbReference type="PANTHER" id="PTHR32063:SF11">
    <property type="entry name" value="CATION OR DRUG EFFLUX SYSTEM PROTEIN"/>
    <property type="match status" value="1"/>
</dbReference>
<feature type="transmembrane region" description="Helical" evidence="9">
    <location>
        <begin position="541"/>
        <end position="560"/>
    </location>
</feature>
<evidence type="ECO:0000256" key="7">
    <source>
        <dbReference type="ARBA" id="ARBA00022989"/>
    </source>
</evidence>
<evidence type="ECO:0000256" key="8">
    <source>
        <dbReference type="ARBA" id="ARBA00023136"/>
    </source>
</evidence>
<feature type="transmembrane region" description="Helical" evidence="9">
    <location>
        <begin position="930"/>
        <end position="953"/>
    </location>
</feature>
<evidence type="ECO:0000256" key="6">
    <source>
        <dbReference type="ARBA" id="ARBA00022692"/>
    </source>
</evidence>
<keyword evidence="5" id="KW-0997">Cell inner membrane</keyword>
<evidence type="ECO:0000256" key="9">
    <source>
        <dbReference type="SAM" id="Phobius"/>
    </source>
</evidence>
<dbReference type="Gene3D" id="3.30.70.1430">
    <property type="entry name" value="Multidrug efflux transporter AcrB pore domain"/>
    <property type="match status" value="2"/>
</dbReference>
<comment type="similarity">
    <text evidence="2">Belongs to the resistance-nodulation-cell division (RND) (TC 2.A.6) family.</text>
</comment>
<organism evidence="11 12">
    <name type="scientific">Anditalea andensis</name>
    <dbReference type="NCBI Taxonomy" id="1048983"/>
    <lineage>
        <taxon>Bacteria</taxon>
        <taxon>Pseudomonadati</taxon>
        <taxon>Bacteroidota</taxon>
        <taxon>Cytophagia</taxon>
        <taxon>Cytophagales</taxon>
        <taxon>Cytophagaceae</taxon>
        <taxon>Anditalea</taxon>
    </lineage>
</organism>